<dbReference type="EMBL" id="JACCBS010000001">
    <property type="protein sequence ID" value="NYE57051.1"/>
    <property type="molecule type" value="Genomic_DNA"/>
</dbReference>
<dbReference type="InterPro" id="IPR050248">
    <property type="entry name" value="Polysacc_deacetylase_ArnD"/>
</dbReference>
<dbReference type="CDD" id="cd10950">
    <property type="entry name" value="CE4_BsYlxY_like"/>
    <property type="match status" value="1"/>
</dbReference>
<dbReference type="PANTHER" id="PTHR10587">
    <property type="entry name" value="GLYCOSYL TRANSFERASE-RELATED"/>
    <property type="match status" value="1"/>
</dbReference>
<dbReference type="Proteomes" id="UP000604066">
    <property type="component" value="Unassembled WGS sequence"/>
</dbReference>
<dbReference type="InterPro" id="IPR002509">
    <property type="entry name" value="NODB_dom"/>
</dbReference>
<reference evidence="2 3" key="1">
    <citation type="submission" date="2020-07" db="EMBL/GenBank/DDBJ databases">
        <title>Genomic Encyclopedia of Type Strains, Phase III (KMG-III): the genomes of soil and plant-associated and newly described type strains.</title>
        <authorList>
            <person name="Whitman W."/>
        </authorList>
    </citation>
    <scope>NUCLEOTIDE SEQUENCE [LARGE SCALE GENOMIC DNA]</scope>
    <source>
        <strain evidence="2 3">DSM 11255</strain>
    </source>
</reference>
<organism evidence="2 3">
    <name type="scientific">Carboxydothermus ferrireducens DSM 11255</name>
    <dbReference type="NCBI Taxonomy" id="1119529"/>
    <lineage>
        <taxon>Bacteria</taxon>
        <taxon>Bacillati</taxon>
        <taxon>Bacillota</taxon>
        <taxon>Clostridia</taxon>
        <taxon>Thermoanaerobacterales</taxon>
        <taxon>Thermoanaerobacteraceae</taxon>
        <taxon>Carboxydothermus</taxon>
    </lineage>
</organism>
<comment type="caution">
    <text evidence="2">The sequence shown here is derived from an EMBL/GenBank/DDBJ whole genome shotgun (WGS) entry which is preliminary data.</text>
</comment>
<gene>
    <name evidence="2" type="ORF">HDG70_000757</name>
</gene>
<dbReference type="RefSeq" id="WP_028052311.1">
    <property type="nucleotide sequence ID" value="NZ_ATYG01000018.1"/>
</dbReference>
<proteinExistence type="predicted"/>
<dbReference type="Gene3D" id="3.20.20.370">
    <property type="entry name" value="Glycoside hydrolase/deacetylase"/>
    <property type="match status" value="1"/>
</dbReference>
<dbReference type="PANTHER" id="PTHR10587:SF80">
    <property type="entry name" value="CHITOOLIGOSACCHARIDE DEACETYLASE"/>
    <property type="match status" value="1"/>
</dbReference>
<dbReference type="PROSITE" id="PS51677">
    <property type="entry name" value="NODB"/>
    <property type="match status" value="1"/>
</dbReference>
<name>A0ABX2R7B6_9THEO</name>
<evidence type="ECO:0000259" key="1">
    <source>
        <dbReference type="PROSITE" id="PS51677"/>
    </source>
</evidence>
<evidence type="ECO:0000313" key="2">
    <source>
        <dbReference type="EMBL" id="NYE57051.1"/>
    </source>
</evidence>
<dbReference type="InterPro" id="IPR011330">
    <property type="entry name" value="Glyco_hydro/deAcase_b/a-brl"/>
</dbReference>
<evidence type="ECO:0000313" key="3">
    <source>
        <dbReference type="Proteomes" id="UP000604066"/>
    </source>
</evidence>
<accession>A0ABX2R7B6</accession>
<protein>
    <submittedName>
        <fullName evidence="2">Sporulation protein (Polysaccharide deacetylase family)</fullName>
    </submittedName>
</protein>
<feature type="domain" description="NodB homology" evidence="1">
    <location>
        <begin position="46"/>
        <end position="222"/>
    </location>
</feature>
<dbReference type="Pfam" id="PF01522">
    <property type="entry name" value="Polysacc_deac_1"/>
    <property type="match status" value="1"/>
</dbReference>
<keyword evidence="3" id="KW-1185">Reference proteome</keyword>
<sequence length="229" mass="26403">MRIYILKKALALSFLILTFMLCFYFERTVVVSGYMNPVYQGNPEKKQVAFLCNVYWGEEIIPEMLKILEEEQVKFSFFLGGIWAKKHPEVVRQIKNAGHEIGNHGYLHKHPDLLSVKENEEEILKTERVIEEICGYKTYLFTPPYGERGKNVLQAATNLKYRTVMWSIDTIDWQKPGPGTIINRVLPNLNNGAIILIHPMPQTLEVLPILIKKIKAKGYRIVTVGEILD</sequence>
<dbReference type="SUPFAM" id="SSF88713">
    <property type="entry name" value="Glycoside hydrolase/deacetylase"/>
    <property type="match status" value="1"/>
</dbReference>